<proteinExistence type="predicted"/>
<organism evidence="1 2">
    <name type="scientific">Papaver nudicaule</name>
    <name type="common">Iceland poppy</name>
    <dbReference type="NCBI Taxonomy" id="74823"/>
    <lineage>
        <taxon>Eukaryota</taxon>
        <taxon>Viridiplantae</taxon>
        <taxon>Streptophyta</taxon>
        <taxon>Embryophyta</taxon>
        <taxon>Tracheophyta</taxon>
        <taxon>Spermatophyta</taxon>
        <taxon>Magnoliopsida</taxon>
        <taxon>Ranunculales</taxon>
        <taxon>Papaveraceae</taxon>
        <taxon>Papaveroideae</taxon>
        <taxon>Papaver</taxon>
    </lineage>
</organism>
<gene>
    <name evidence="1" type="ORF">MKW94_025391</name>
</gene>
<dbReference type="AlphaFoldDB" id="A0AA41SDM2"/>
<dbReference type="Proteomes" id="UP001177140">
    <property type="component" value="Unassembled WGS sequence"/>
</dbReference>
<evidence type="ECO:0000313" key="1">
    <source>
        <dbReference type="EMBL" id="MCL7033311.1"/>
    </source>
</evidence>
<comment type="caution">
    <text evidence="1">The sequence shown here is derived from an EMBL/GenBank/DDBJ whole genome shotgun (WGS) entry which is preliminary data.</text>
</comment>
<sequence>MAVYERSVEVYPHDINQMLEKYSNYPDADSIRMASYDLRYILTEENHKDFEKQLVLMKKLSNKLKHEAQVSGKTINDAIKEQTCLCIELAQKVPGIRDDPMYRKFSTSQAVTIKTYLEQQRRKELGAATNPKAEELKTLLASFSAKELAQILQLPVDMTEKIKKRLPKASKVPQKPAQVVENLTTTMDPQKPAELRIGEYQLKDIPLVLQGIFRKIEEHIERSGFCLRLLRSVGNFIEALALRLDVLRKERKKWAMESVTGINLHL</sequence>
<reference evidence="1" key="1">
    <citation type="submission" date="2022-03" db="EMBL/GenBank/DDBJ databases">
        <title>A functionally conserved STORR gene fusion in Papaver species that diverged 16.8 million years ago.</title>
        <authorList>
            <person name="Catania T."/>
        </authorList>
    </citation>
    <scope>NUCLEOTIDE SEQUENCE</scope>
    <source>
        <strain evidence="1">S-191538</strain>
    </source>
</reference>
<keyword evidence="2" id="KW-1185">Reference proteome</keyword>
<name>A0AA41SDM2_PAPNU</name>
<dbReference type="EMBL" id="JAJJMA010133242">
    <property type="protein sequence ID" value="MCL7033311.1"/>
    <property type="molecule type" value="Genomic_DNA"/>
</dbReference>
<accession>A0AA41SDM2</accession>
<protein>
    <submittedName>
        <fullName evidence="1">Uncharacterized protein</fullName>
    </submittedName>
</protein>
<evidence type="ECO:0000313" key="2">
    <source>
        <dbReference type="Proteomes" id="UP001177140"/>
    </source>
</evidence>